<dbReference type="Proteomes" id="UP001154282">
    <property type="component" value="Unassembled WGS sequence"/>
</dbReference>
<feature type="chain" id="PRO_5043852365" description="Non-classical arabinogalactan protein 30" evidence="2">
    <location>
        <begin position="25"/>
        <end position="179"/>
    </location>
</feature>
<dbReference type="PANTHER" id="PTHR33470:SF4">
    <property type="entry name" value="OS01G0164025 PROTEIN"/>
    <property type="match status" value="1"/>
</dbReference>
<name>A0AAV0K272_9ROSI</name>
<gene>
    <name evidence="3" type="ORF">LITE_LOCUS16842</name>
</gene>
<dbReference type="EMBL" id="CAMGYJ010000005">
    <property type="protein sequence ID" value="CAI0416086.1"/>
    <property type="molecule type" value="Genomic_DNA"/>
</dbReference>
<sequence>MAANNSHLITVCSLLLLFVLPSMAVQPKYHHAPTTPQKKSDVVVEGVVYCQSCKYAGSWSLIGAKTIPSARVSVTCKNSRHQVSFYKAYQADKHGYFYAQLDGFKLSHGVLDHPLQACTVKLLSSPLATCNVRTNLNYGIDGAKLRSEGKVLRSPHYEAVIYAAGPLAFRPETCSNHHG</sequence>
<evidence type="ECO:0008006" key="5">
    <source>
        <dbReference type="Google" id="ProtNLM"/>
    </source>
</evidence>
<comment type="caution">
    <text evidence="3">The sequence shown here is derived from an EMBL/GenBank/DDBJ whole genome shotgun (WGS) entry which is preliminary data.</text>
</comment>
<evidence type="ECO:0000256" key="1">
    <source>
        <dbReference type="ARBA" id="ARBA00022729"/>
    </source>
</evidence>
<dbReference type="Pfam" id="PF01190">
    <property type="entry name" value="Pollen_Ole_e_1"/>
    <property type="match status" value="1"/>
</dbReference>
<dbReference type="GO" id="GO:0071944">
    <property type="term" value="C:cell periphery"/>
    <property type="evidence" value="ECO:0007669"/>
    <property type="project" value="TreeGrafter"/>
</dbReference>
<evidence type="ECO:0000256" key="2">
    <source>
        <dbReference type="SAM" id="SignalP"/>
    </source>
</evidence>
<accession>A0AAV0K272</accession>
<organism evidence="3 4">
    <name type="scientific">Linum tenue</name>
    <dbReference type="NCBI Taxonomy" id="586396"/>
    <lineage>
        <taxon>Eukaryota</taxon>
        <taxon>Viridiplantae</taxon>
        <taxon>Streptophyta</taxon>
        <taxon>Embryophyta</taxon>
        <taxon>Tracheophyta</taxon>
        <taxon>Spermatophyta</taxon>
        <taxon>Magnoliopsida</taxon>
        <taxon>eudicotyledons</taxon>
        <taxon>Gunneridae</taxon>
        <taxon>Pentapetalae</taxon>
        <taxon>rosids</taxon>
        <taxon>fabids</taxon>
        <taxon>Malpighiales</taxon>
        <taxon>Linaceae</taxon>
        <taxon>Linum</taxon>
    </lineage>
</organism>
<proteinExistence type="predicted"/>
<dbReference type="AlphaFoldDB" id="A0AAV0K272"/>
<reference evidence="3" key="1">
    <citation type="submission" date="2022-08" db="EMBL/GenBank/DDBJ databases">
        <authorList>
            <person name="Gutierrez-Valencia J."/>
        </authorList>
    </citation>
    <scope>NUCLEOTIDE SEQUENCE</scope>
</reference>
<protein>
    <recommendedName>
        <fullName evidence="5">Non-classical arabinogalactan protein 30</fullName>
    </recommendedName>
</protein>
<keyword evidence="4" id="KW-1185">Reference proteome</keyword>
<evidence type="ECO:0000313" key="4">
    <source>
        <dbReference type="Proteomes" id="UP001154282"/>
    </source>
</evidence>
<keyword evidence="1 2" id="KW-0732">Signal</keyword>
<evidence type="ECO:0000313" key="3">
    <source>
        <dbReference type="EMBL" id="CAI0416086.1"/>
    </source>
</evidence>
<feature type="signal peptide" evidence="2">
    <location>
        <begin position="1"/>
        <end position="24"/>
    </location>
</feature>
<dbReference type="PANTHER" id="PTHR33470">
    <property type="entry name" value="OS01G0164075 PROTEIN"/>
    <property type="match status" value="1"/>
</dbReference>